<dbReference type="EMBL" id="JAHXZJ010002237">
    <property type="protein sequence ID" value="KAH0547107.1"/>
    <property type="molecule type" value="Genomic_DNA"/>
</dbReference>
<dbReference type="SUPFAM" id="SSF57059">
    <property type="entry name" value="omega toxin-like"/>
    <property type="match status" value="1"/>
</dbReference>
<protein>
    <recommendedName>
        <fullName evidence="2">Cysteine rich domain-containing protein</fullName>
    </recommendedName>
</protein>
<evidence type="ECO:0000313" key="3">
    <source>
        <dbReference type="EMBL" id="KAH0547107.1"/>
    </source>
</evidence>
<comment type="caution">
    <text evidence="3">The sequence shown here is derived from an EMBL/GenBank/DDBJ whole genome shotgun (WGS) entry which is preliminary data.</text>
</comment>
<evidence type="ECO:0000256" key="1">
    <source>
        <dbReference type="SAM" id="Phobius"/>
    </source>
</evidence>
<keyword evidence="4" id="KW-1185">Reference proteome</keyword>
<dbReference type="Pfam" id="PF08008">
    <property type="entry name" value="Viral_cys_rich"/>
    <property type="match status" value="1"/>
</dbReference>
<evidence type="ECO:0000313" key="4">
    <source>
        <dbReference type="Proteomes" id="UP000826195"/>
    </source>
</evidence>
<sequence length="196" mass="22206">MENIKNQQCQLLQLYAMYIAPVFEEGPSSSCELSDLSIIFNDSLNEQPNSINTTIQKMNFWKMVAAINVVLIPITVAIVVSGKPHFTVKTPSVFTKIQNLSACLPLGNPCMTSKLPCCKLTYQNRYLRLEEVPTTCFKFGKGVCQVNQSIKNFDKYSKLIKQVNGTNFQELKNKYLLSIPIMYTCPQKITLEMKSE</sequence>
<dbReference type="AlphaFoldDB" id="A0AAV7HSQ1"/>
<keyword evidence="1" id="KW-1133">Transmembrane helix</keyword>
<feature type="domain" description="Cysteine rich" evidence="2">
    <location>
        <begin position="108"/>
        <end position="179"/>
    </location>
</feature>
<dbReference type="InterPro" id="IPR012641">
    <property type="entry name" value="Polydnavirus_Cys-rich"/>
</dbReference>
<feature type="transmembrane region" description="Helical" evidence="1">
    <location>
        <begin position="60"/>
        <end position="80"/>
    </location>
</feature>
<keyword evidence="1" id="KW-0812">Transmembrane</keyword>
<dbReference type="Proteomes" id="UP000826195">
    <property type="component" value="Unassembled WGS sequence"/>
</dbReference>
<dbReference type="Gene3D" id="4.10.40.20">
    <property type="match status" value="1"/>
</dbReference>
<accession>A0AAV7HSQ1</accession>
<gene>
    <name evidence="3" type="ORF">KQX54_017115</name>
</gene>
<proteinExistence type="predicted"/>
<organism evidence="3 4">
    <name type="scientific">Cotesia glomerata</name>
    <name type="common">Lepidopteran parasitic wasp</name>
    <name type="synonym">Apanteles glomeratus</name>
    <dbReference type="NCBI Taxonomy" id="32391"/>
    <lineage>
        <taxon>Eukaryota</taxon>
        <taxon>Metazoa</taxon>
        <taxon>Ecdysozoa</taxon>
        <taxon>Arthropoda</taxon>
        <taxon>Hexapoda</taxon>
        <taxon>Insecta</taxon>
        <taxon>Pterygota</taxon>
        <taxon>Neoptera</taxon>
        <taxon>Endopterygota</taxon>
        <taxon>Hymenoptera</taxon>
        <taxon>Apocrita</taxon>
        <taxon>Ichneumonoidea</taxon>
        <taxon>Braconidae</taxon>
        <taxon>Microgastrinae</taxon>
        <taxon>Cotesia</taxon>
    </lineage>
</organism>
<reference evidence="3 4" key="1">
    <citation type="journal article" date="2021" name="J. Hered.">
        <title>A chromosome-level genome assembly of the parasitoid wasp, Cotesia glomerata (Hymenoptera: Braconidae).</title>
        <authorList>
            <person name="Pinto B.J."/>
            <person name="Weis J.J."/>
            <person name="Gamble T."/>
            <person name="Ode P.J."/>
            <person name="Paul R."/>
            <person name="Zaspel J.M."/>
        </authorList>
    </citation>
    <scope>NUCLEOTIDE SEQUENCE [LARGE SCALE GENOMIC DNA]</scope>
    <source>
        <strain evidence="3">CgM1</strain>
    </source>
</reference>
<name>A0AAV7HSQ1_COTGL</name>
<keyword evidence="1" id="KW-0472">Membrane</keyword>
<evidence type="ECO:0000259" key="2">
    <source>
        <dbReference type="Pfam" id="PF08008"/>
    </source>
</evidence>